<name>A0A1H5LQD0_9MICC</name>
<gene>
    <name evidence="1" type="ORF">SAMN04489740_2527</name>
</gene>
<sequence length="76" mass="8862">MVDALDCGAGAPGEGRGFYVVHDRLDALDHPERLRYYLREDVVSAIFAERRRSRIRRGILMDRDNPFRRSGSWRRG</sequence>
<organism evidence="1 2">
    <name type="scientific">Arthrobacter alpinus</name>
    <dbReference type="NCBI Taxonomy" id="656366"/>
    <lineage>
        <taxon>Bacteria</taxon>
        <taxon>Bacillati</taxon>
        <taxon>Actinomycetota</taxon>
        <taxon>Actinomycetes</taxon>
        <taxon>Micrococcales</taxon>
        <taxon>Micrococcaceae</taxon>
        <taxon>Arthrobacter</taxon>
    </lineage>
</organism>
<dbReference type="AlphaFoldDB" id="A0A1H5LQD0"/>
<dbReference type="EMBL" id="FNTV01000001">
    <property type="protein sequence ID" value="SEE78408.1"/>
    <property type="molecule type" value="Genomic_DNA"/>
</dbReference>
<evidence type="ECO:0000313" key="1">
    <source>
        <dbReference type="EMBL" id="SEE78408.1"/>
    </source>
</evidence>
<reference evidence="1 2" key="1">
    <citation type="submission" date="2016-10" db="EMBL/GenBank/DDBJ databases">
        <authorList>
            <person name="de Groot N.N."/>
        </authorList>
    </citation>
    <scope>NUCLEOTIDE SEQUENCE [LARGE SCALE GENOMIC DNA]</scope>
    <source>
        <strain evidence="1 2">DSM 22274</strain>
    </source>
</reference>
<proteinExistence type="predicted"/>
<accession>A0A1H5LQD0</accession>
<protein>
    <submittedName>
        <fullName evidence="1">Uncharacterized protein</fullName>
    </submittedName>
</protein>
<dbReference type="Proteomes" id="UP000182725">
    <property type="component" value="Unassembled WGS sequence"/>
</dbReference>
<evidence type="ECO:0000313" key="2">
    <source>
        <dbReference type="Proteomes" id="UP000182725"/>
    </source>
</evidence>